<dbReference type="RefSeq" id="WP_183306499.1">
    <property type="nucleotide sequence ID" value="NZ_JACIEP010000004.1"/>
</dbReference>
<feature type="region of interest" description="Disordered" evidence="1">
    <location>
        <begin position="43"/>
        <end position="62"/>
    </location>
</feature>
<evidence type="ECO:0000256" key="1">
    <source>
        <dbReference type="SAM" id="MobiDB-lite"/>
    </source>
</evidence>
<evidence type="ECO:0000313" key="3">
    <source>
        <dbReference type="EMBL" id="MBB4035568.1"/>
    </source>
</evidence>
<proteinExistence type="predicted"/>
<gene>
    <name evidence="3" type="ORF">GGR21_001461</name>
</gene>
<organism evidence="3 4">
    <name type="scientific">Dysgonomonas hofstadii</name>
    <dbReference type="NCBI Taxonomy" id="637886"/>
    <lineage>
        <taxon>Bacteria</taxon>
        <taxon>Pseudomonadati</taxon>
        <taxon>Bacteroidota</taxon>
        <taxon>Bacteroidia</taxon>
        <taxon>Bacteroidales</taxon>
        <taxon>Dysgonomonadaceae</taxon>
        <taxon>Dysgonomonas</taxon>
    </lineage>
</organism>
<feature type="transmembrane region" description="Helical" evidence="2">
    <location>
        <begin position="21"/>
        <end position="39"/>
    </location>
</feature>
<accession>A0A840CNC7</accession>
<keyword evidence="2" id="KW-0812">Transmembrane</keyword>
<comment type="caution">
    <text evidence="3">The sequence shown here is derived from an EMBL/GenBank/DDBJ whole genome shotgun (WGS) entry which is preliminary data.</text>
</comment>
<reference evidence="3 4" key="1">
    <citation type="submission" date="2020-08" db="EMBL/GenBank/DDBJ databases">
        <title>Genomic Encyclopedia of Type Strains, Phase IV (KMG-IV): sequencing the most valuable type-strain genomes for metagenomic binning, comparative biology and taxonomic classification.</title>
        <authorList>
            <person name="Goeker M."/>
        </authorList>
    </citation>
    <scope>NUCLEOTIDE SEQUENCE [LARGE SCALE GENOMIC DNA]</scope>
    <source>
        <strain evidence="3 4">DSM 104969</strain>
    </source>
</reference>
<evidence type="ECO:0000256" key="2">
    <source>
        <dbReference type="SAM" id="Phobius"/>
    </source>
</evidence>
<keyword evidence="2" id="KW-1133">Transmembrane helix</keyword>
<evidence type="ECO:0000313" key="4">
    <source>
        <dbReference type="Proteomes" id="UP000555103"/>
    </source>
</evidence>
<dbReference type="EMBL" id="JACIEP010000004">
    <property type="protein sequence ID" value="MBB4035568.1"/>
    <property type="molecule type" value="Genomic_DNA"/>
</dbReference>
<keyword evidence="4" id="KW-1185">Reference proteome</keyword>
<protein>
    <submittedName>
        <fullName evidence="3">Uncharacterized protein</fullName>
    </submittedName>
</protein>
<sequence length="62" mass="7031">MKNIGNKTCKKQRSSECRVANWLRFALTNVVCQVLLLVMPERSGASDKEDPSFLGMTEENKK</sequence>
<dbReference type="AlphaFoldDB" id="A0A840CNC7"/>
<dbReference type="Proteomes" id="UP000555103">
    <property type="component" value="Unassembled WGS sequence"/>
</dbReference>
<name>A0A840CNC7_9BACT</name>
<keyword evidence="2" id="KW-0472">Membrane</keyword>